<dbReference type="Gene3D" id="3.30.750.24">
    <property type="entry name" value="STAS domain"/>
    <property type="match status" value="1"/>
</dbReference>
<reference evidence="8" key="1">
    <citation type="submission" date="2025-08" db="UniProtKB">
        <authorList>
            <consortium name="RefSeq"/>
        </authorList>
    </citation>
    <scope>IDENTIFICATION</scope>
</reference>
<name>A0ABM0JA57_APLCA</name>
<dbReference type="Proteomes" id="UP000694888">
    <property type="component" value="Unplaced"/>
</dbReference>
<feature type="transmembrane region" description="Helical" evidence="5">
    <location>
        <begin position="525"/>
        <end position="556"/>
    </location>
</feature>
<keyword evidence="4 5" id="KW-0472">Membrane</keyword>
<protein>
    <submittedName>
        <fullName evidence="8">Sulfate transporter</fullName>
    </submittedName>
</protein>
<dbReference type="InterPro" id="IPR011547">
    <property type="entry name" value="SLC26A/SulP_dom"/>
</dbReference>
<dbReference type="Pfam" id="PF00916">
    <property type="entry name" value="Sulfate_transp"/>
    <property type="match status" value="1"/>
</dbReference>
<feature type="transmembrane region" description="Helical" evidence="5">
    <location>
        <begin position="102"/>
        <end position="128"/>
    </location>
</feature>
<dbReference type="SUPFAM" id="SSF52091">
    <property type="entry name" value="SpoIIaa-like"/>
    <property type="match status" value="1"/>
</dbReference>
<feature type="transmembrane region" description="Helical" evidence="5">
    <location>
        <begin position="232"/>
        <end position="252"/>
    </location>
</feature>
<evidence type="ECO:0000256" key="1">
    <source>
        <dbReference type="ARBA" id="ARBA00004141"/>
    </source>
</evidence>
<evidence type="ECO:0000256" key="5">
    <source>
        <dbReference type="SAM" id="Phobius"/>
    </source>
</evidence>
<comment type="subcellular location">
    <subcellularLocation>
        <location evidence="1">Membrane</location>
        <topology evidence="1">Multi-pass membrane protein</topology>
    </subcellularLocation>
</comment>
<evidence type="ECO:0000256" key="3">
    <source>
        <dbReference type="ARBA" id="ARBA00022989"/>
    </source>
</evidence>
<evidence type="ECO:0000313" key="8">
    <source>
        <dbReference type="RefSeq" id="XP_005088952.1"/>
    </source>
</evidence>
<feature type="transmembrane region" description="Helical" evidence="5">
    <location>
        <begin position="341"/>
        <end position="362"/>
    </location>
</feature>
<keyword evidence="2 5" id="KW-0812">Transmembrane</keyword>
<evidence type="ECO:0000313" key="7">
    <source>
        <dbReference type="Proteomes" id="UP000694888"/>
    </source>
</evidence>
<evidence type="ECO:0000256" key="2">
    <source>
        <dbReference type="ARBA" id="ARBA00022692"/>
    </source>
</evidence>
<dbReference type="RefSeq" id="XP_005088952.1">
    <property type="nucleotide sequence ID" value="XM_005088895.3"/>
</dbReference>
<sequence length="746" mass="80815">MSSAHSTDSLEPVDTEAEVITTYPRLVEFEETFRDPEDEASLFSRIPLVVKGYFSGWDVKQSLNGFFPIIKTVRKYKVKEDLPNDVIAGITSGVMMIPQGMAFAALSTLPPIVGLYISFFASITYFFMGTGHQLSWSCIAILSLMTATILDKYDSSVAGELSLVCLNGTLNGQSVPDSLGSLPEASTVANTIADTTSSSLVTDYVVLQNTTHSGSSKTAEEMAAIVAKRMEVASGVSIAAGLILMLASRVGLSKITHLMSNSLINGFAVGISFHVVTSQLEGLLGLSIAKYTGFAKIVKIWIDILKKLPETNIATLIISIICILVIYLVKRCINERFKKRMRISVPVELFVVIVATLISTFANLNETYDVSVVEDVPIGVPAPKFPDLTLVTDYIGDGIVIIIVSYAQTLAMAKTMGLKNKYEVDANQEMLACGACSVVCGLFSGYITGASISLTIVQDGAGGRTQIASLFAAGLVLLVIMVIGPYFYYLPMCVLSSIIVVNMRTMFFTFLVIPDEWRKSRYDCAVWIFTCVATIVLNAGMGLLAGVVFSLCLVVLRSMITPVVEAGQIQTGAFKVELRSLSKYSSATKLQNVKVLKIKTPLYFVNADIFTSNVFQKTGVDPIVLKKKIREAQKEVEIGNKDTEHMNGTMLGTGPEDTKVIVLDASEVAFIDLMGVKALQFLISEFESVDKEVLITSAPESILPMLHSTGFWAKNGDRLFLSIEAALASIVTAVATKKTSKKNETI</sequence>
<gene>
    <name evidence="8" type="primary">LOC101852887</name>
</gene>
<accession>A0ABM0JA57</accession>
<proteinExistence type="predicted"/>
<dbReference type="PROSITE" id="PS50801">
    <property type="entry name" value="STAS"/>
    <property type="match status" value="1"/>
</dbReference>
<organism evidence="7 8">
    <name type="scientific">Aplysia californica</name>
    <name type="common">California sea hare</name>
    <dbReference type="NCBI Taxonomy" id="6500"/>
    <lineage>
        <taxon>Eukaryota</taxon>
        <taxon>Metazoa</taxon>
        <taxon>Spiralia</taxon>
        <taxon>Lophotrochozoa</taxon>
        <taxon>Mollusca</taxon>
        <taxon>Gastropoda</taxon>
        <taxon>Heterobranchia</taxon>
        <taxon>Euthyneura</taxon>
        <taxon>Tectipleura</taxon>
        <taxon>Aplysiida</taxon>
        <taxon>Aplysioidea</taxon>
        <taxon>Aplysiidae</taxon>
        <taxon>Aplysia</taxon>
    </lineage>
</organism>
<evidence type="ECO:0000256" key="4">
    <source>
        <dbReference type="ARBA" id="ARBA00023136"/>
    </source>
</evidence>
<keyword evidence="7" id="KW-1185">Reference proteome</keyword>
<keyword evidence="3 5" id="KW-1133">Transmembrane helix</keyword>
<feature type="transmembrane region" description="Helical" evidence="5">
    <location>
        <begin position="467"/>
        <end position="488"/>
    </location>
</feature>
<feature type="domain" description="STAS" evidence="6">
    <location>
        <begin position="583"/>
        <end position="730"/>
    </location>
</feature>
<dbReference type="GeneID" id="101852887"/>
<feature type="transmembrane region" description="Helical" evidence="5">
    <location>
        <begin position="394"/>
        <end position="413"/>
    </location>
</feature>
<dbReference type="InterPro" id="IPR002645">
    <property type="entry name" value="STAS_dom"/>
</dbReference>
<dbReference type="CDD" id="cd07042">
    <property type="entry name" value="STAS_SulP_like_sulfate_transporter"/>
    <property type="match status" value="1"/>
</dbReference>
<feature type="transmembrane region" description="Helical" evidence="5">
    <location>
        <begin position="311"/>
        <end position="329"/>
    </location>
</feature>
<dbReference type="InterPro" id="IPR001902">
    <property type="entry name" value="SLC26A/SulP_fam"/>
</dbReference>
<dbReference type="PANTHER" id="PTHR11814">
    <property type="entry name" value="SULFATE TRANSPORTER"/>
    <property type="match status" value="1"/>
</dbReference>
<feature type="transmembrane region" description="Helical" evidence="5">
    <location>
        <begin position="494"/>
        <end position="513"/>
    </location>
</feature>
<dbReference type="InterPro" id="IPR036513">
    <property type="entry name" value="STAS_dom_sf"/>
</dbReference>
<dbReference type="Pfam" id="PF01740">
    <property type="entry name" value="STAS"/>
    <property type="match status" value="1"/>
</dbReference>
<evidence type="ECO:0000259" key="6">
    <source>
        <dbReference type="PROSITE" id="PS50801"/>
    </source>
</evidence>